<dbReference type="Gene3D" id="2.40.50.140">
    <property type="entry name" value="Nucleic acid-binding proteins"/>
    <property type="match status" value="1"/>
</dbReference>
<keyword evidence="15" id="KW-0133">Cell shape</keyword>
<dbReference type="GO" id="GO:0030288">
    <property type="term" value="C:outer membrane-bounded periplasmic space"/>
    <property type="evidence" value="ECO:0007669"/>
    <property type="project" value="TreeGrafter"/>
</dbReference>
<comment type="pathway">
    <text evidence="2">Cell wall biogenesis; peptidoglycan biosynthesis.</text>
</comment>
<evidence type="ECO:0000259" key="28">
    <source>
        <dbReference type="Pfam" id="PF00905"/>
    </source>
</evidence>
<evidence type="ECO:0000256" key="25">
    <source>
        <dbReference type="ARBA" id="ARBA00049902"/>
    </source>
</evidence>
<dbReference type="InterPro" id="IPR023346">
    <property type="entry name" value="Lysozyme-like_dom_sf"/>
</dbReference>
<sequence length="794" mass="89209">MKYLKIFSVLLLVLILAATAVGIGLYKWAAQDLPDYRTISDYDPPLVTKVFTRDGDVLGQFYREKRYLVSLDEIAPVAVKAFLASEDARFYEHEGVSMLGVARAAIQNFKAGEIVQGGSTITQQVIKSLLLTPERSYTRKLKEAILAYRLENHLTKDEILTIYMNQIFLGSRAYGIEAASREYFGKHAGELNLAEASLLAALPKAPSRLNPYRNPEGARHRQMYVLSRMLNLGWIDEQEYQEAVSQPLELKRMPDPSWQKGPYYLEEVRRRLIHMFGEEKVYEGGLVVQTPTSLKHLDAAQKSLRQGLEDSTKRRGWRGPLDNIEPEMQQGFLMQQVLDPEELEKGQWTQVLVTDVEASGADVRFGDFHGRIDVSTMEWGRTPDPSRAPEEVRAIRDATRILEPGDIVWASLQHKPEPDELMDESRMEPIVFEMALEQEPEVQGAIYSLDPRTGDVMALAGGYDFHQSHFNRATQARRQTGSAFKPIVYSAALDNGYTPASIVLDAPFVYDDHETLTSWRPRNFEGVFHGPTLIRDALVKSRNLVTIRVAQNLGIDELIHRARSLGIQEEFPRDLSISLGSVPVTLEDMCQAFSAFARDGSYVVPRLITSVSDSWGQLIYENDTEPVEAISHENSYIITSLLQEVVADGTGWRARALGRPVAGKTGTTNQQKDAWYLGYSPYLLTGVYVGFDQPRPMGRFETGARAASPIWVDYRKEVEEEYPVQDFQRPPGIVTARIDAESGLLAPSGMDNTYFLPFKAGTEPTRKSARAESDREEGSGSSGATEEDLLKQMY</sequence>
<keyword evidence="17" id="KW-0573">Peptidoglycan synthesis</keyword>
<dbReference type="PANTHER" id="PTHR32282">
    <property type="entry name" value="BINDING PROTEIN TRANSPEPTIDASE, PUTATIVE-RELATED"/>
    <property type="match status" value="1"/>
</dbReference>
<evidence type="ECO:0000313" key="31">
    <source>
        <dbReference type="EMBL" id="EFI33816.1"/>
    </source>
</evidence>
<comment type="catalytic activity">
    <reaction evidence="25">
        <text>[GlcNAc-(1-&gt;4)-Mur2Ac(oyl-L-Ala-gamma-D-Glu-L-Lys-D-Ala-D-Ala)](n)-di-trans,octa-cis-undecaprenyl diphosphate + beta-D-GlcNAc-(1-&gt;4)-Mur2Ac(oyl-L-Ala-gamma-D-Glu-L-Lys-D-Ala-D-Ala)-di-trans,octa-cis-undecaprenyl diphosphate = [GlcNAc-(1-&gt;4)-Mur2Ac(oyl-L-Ala-gamma-D-Glu-L-Lys-D-Ala-D-Ala)](n+1)-di-trans,octa-cis-undecaprenyl diphosphate + di-trans,octa-cis-undecaprenyl diphosphate + H(+)</text>
        <dbReference type="Rhea" id="RHEA:23708"/>
        <dbReference type="Rhea" id="RHEA-COMP:9602"/>
        <dbReference type="Rhea" id="RHEA-COMP:9603"/>
        <dbReference type="ChEBI" id="CHEBI:15378"/>
        <dbReference type="ChEBI" id="CHEBI:58405"/>
        <dbReference type="ChEBI" id="CHEBI:60033"/>
        <dbReference type="ChEBI" id="CHEBI:78435"/>
        <dbReference type="EC" id="2.4.99.28"/>
    </reaction>
</comment>
<organism evidence="31 32">
    <name type="scientific">Desulfonatronospira thiodismutans ASO3-1</name>
    <dbReference type="NCBI Taxonomy" id="555779"/>
    <lineage>
        <taxon>Bacteria</taxon>
        <taxon>Pseudomonadati</taxon>
        <taxon>Thermodesulfobacteriota</taxon>
        <taxon>Desulfovibrionia</taxon>
        <taxon>Desulfovibrionales</taxon>
        <taxon>Desulfonatronovibrionaceae</taxon>
        <taxon>Desulfonatronospira</taxon>
    </lineage>
</organism>
<keyword evidence="10" id="KW-0645">Protease</keyword>
<evidence type="ECO:0000256" key="24">
    <source>
        <dbReference type="ARBA" id="ARBA00044770"/>
    </source>
</evidence>
<dbReference type="EC" id="2.4.99.28" evidence="24"/>
<dbReference type="InterPro" id="IPR050396">
    <property type="entry name" value="Glycosyltr_51/Transpeptidase"/>
</dbReference>
<dbReference type="InterPro" id="IPR012340">
    <property type="entry name" value="NA-bd_OB-fold"/>
</dbReference>
<comment type="pathway">
    <text evidence="26">Glycan biosynthesis.</text>
</comment>
<dbReference type="EMBL" id="ACJN02000003">
    <property type="protein sequence ID" value="EFI33816.1"/>
    <property type="molecule type" value="Genomic_DNA"/>
</dbReference>
<dbReference type="RefSeq" id="WP_008871165.1">
    <property type="nucleotide sequence ID" value="NZ_ACJN02000003.1"/>
</dbReference>
<name>D6ST00_9BACT</name>
<evidence type="ECO:0000256" key="9">
    <source>
        <dbReference type="ARBA" id="ARBA00022645"/>
    </source>
</evidence>
<comment type="catalytic activity">
    <reaction evidence="23">
        <text>Preferential cleavage: (Ac)2-L-Lys-D-Ala-|-D-Ala. Also transpeptidation of peptidyl-alanyl moieties that are N-acyl substituents of D-alanine.</text>
        <dbReference type="EC" id="3.4.16.4"/>
    </reaction>
</comment>
<feature type="domain" description="Penicillin-binding protein OB-like" evidence="30">
    <location>
        <begin position="317"/>
        <end position="442"/>
    </location>
</feature>
<evidence type="ECO:0000256" key="12">
    <source>
        <dbReference type="ARBA" id="ARBA00022679"/>
    </source>
</evidence>
<dbReference type="InterPro" id="IPR036950">
    <property type="entry name" value="PBP_transglycosylase"/>
</dbReference>
<dbReference type="GO" id="GO:0008658">
    <property type="term" value="F:penicillin binding"/>
    <property type="evidence" value="ECO:0007669"/>
    <property type="project" value="InterPro"/>
</dbReference>
<dbReference type="NCBIfam" id="TIGR02074">
    <property type="entry name" value="PBP_1a_fam"/>
    <property type="match status" value="1"/>
</dbReference>
<keyword evidence="20" id="KW-0046">Antibiotic resistance</keyword>
<dbReference type="UniPathway" id="UPA00219"/>
<dbReference type="Gene3D" id="1.10.3810.10">
    <property type="entry name" value="Biosynthetic peptidoglycan transglycosylase-like"/>
    <property type="match status" value="1"/>
</dbReference>
<dbReference type="InterPro" id="IPR001460">
    <property type="entry name" value="PCN-bd_Tpept"/>
</dbReference>
<feature type="domain" description="Glycosyl transferase family 51" evidence="29">
    <location>
        <begin position="55"/>
        <end position="229"/>
    </location>
</feature>
<evidence type="ECO:0000259" key="29">
    <source>
        <dbReference type="Pfam" id="PF00912"/>
    </source>
</evidence>
<dbReference type="EC" id="3.4.16.4" evidence="5"/>
<dbReference type="InterPro" id="IPR012338">
    <property type="entry name" value="Beta-lactam/transpept-like"/>
</dbReference>
<dbReference type="Proteomes" id="UP000005496">
    <property type="component" value="Unassembled WGS sequence"/>
</dbReference>
<evidence type="ECO:0000259" key="30">
    <source>
        <dbReference type="Pfam" id="PF17092"/>
    </source>
</evidence>
<evidence type="ECO:0000256" key="23">
    <source>
        <dbReference type="ARBA" id="ARBA00034000"/>
    </source>
</evidence>
<keyword evidence="14" id="KW-0378">Hydrolase</keyword>
<dbReference type="GO" id="GO:0009002">
    <property type="term" value="F:serine-type D-Ala-D-Ala carboxypeptidase activity"/>
    <property type="evidence" value="ECO:0007669"/>
    <property type="project" value="UniProtKB-EC"/>
</dbReference>
<reference evidence="31" key="1">
    <citation type="submission" date="2010-05" db="EMBL/GenBank/DDBJ databases">
        <title>The draft genome of Desulfonatronospira thiodismutans ASO3-1.</title>
        <authorList>
            <consortium name="US DOE Joint Genome Institute (JGI-PGF)"/>
            <person name="Lucas S."/>
            <person name="Copeland A."/>
            <person name="Lapidus A."/>
            <person name="Cheng J.-F."/>
            <person name="Bruce D."/>
            <person name="Goodwin L."/>
            <person name="Pitluck S."/>
            <person name="Chertkov O."/>
            <person name="Brettin T."/>
            <person name="Detter J.C."/>
            <person name="Han C."/>
            <person name="Land M.L."/>
            <person name="Hauser L."/>
            <person name="Kyrpides N."/>
            <person name="Mikhailova N."/>
            <person name="Muyzer G."/>
            <person name="Woyke T."/>
        </authorList>
    </citation>
    <scope>NUCLEOTIDE SEQUENCE [LARGE SCALE GENOMIC DNA]</scope>
    <source>
        <strain evidence="31">ASO3-1</strain>
    </source>
</reference>
<evidence type="ECO:0000256" key="10">
    <source>
        <dbReference type="ARBA" id="ARBA00022670"/>
    </source>
</evidence>
<comment type="subcellular location">
    <subcellularLocation>
        <location evidence="1">Cell inner membrane</location>
        <topology evidence="1">Single-pass type II membrane protein</topology>
    </subcellularLocation>
</comment>
<evidence type="ECO:0000256" key="14">
    <source>
        <dbReference type="ARBA" id="ARBA00022801"/>
    </source>
</evidence>
<evidence type="ECO:0000256" key="2">
    <source>
        <dbReference type="ARBA" id="ARBA00004752"/>
    </source>
</evidence>
<dbReference type="AlphaFoldDB" id="D6ST00"/>
<evidence type="ECO:0000256" key="21">
    <source>
        <dbReference type="ARBA" id="ARBA00023268"/>
    </source>
</evidence>
<dbReference type="SUPFAM" id="SSF53955">
    <property type="entry name" value="Lysozyme-like"/>
    <property type="match status" value="1"/>
</dbReference>
<comment type="caution">
    <text evidence="31">The sequence shown here is derived from an EMBL/GenBank/DDBJ whole genome shotgun (WGS) entry which is preliminary data.</text>
</comment>
<protein>
    <recommendedName>
        <fullName evidence="6">Penicillin-binding protein 1A</fullName>
        <ecNumber evidence="24">2.4.99.28</ecNumber>
        <ecNumber evidence="5">3.4.16.4</ecNumber>
    </recommendedName>
</protein>
<keyword evidence="7" id="KW-1003">Cell membrane</keyword>
<dbReference type="InterPro" id="IPR031376">
    <property type="entry name" value="PCB_OB"/>
</dbReference>
<keyword evidence="16" id="KW-0735">Signal-anchor</keyword>
<evidence type="ECO:0000256" key="26">
    <source>
        <dbReference type="ARBA" id="ARBA00060592"/>
    </source>
</evidence>
<comment type="similarity">
    <text evidence="3">In the C-terminal section; belongs to the transpeptidase family.</text>
</comment>
<evidence type="ECO:0000256" key="19">
    <source>
        <dbReference type="ARBA" id="ARBA00023136"/>
    </source>
</evidence>
<feature type="region of interest" description="Disordered" evidence="27">
    <location>
        <begin position="757"/>
        <end position="794"/>
    </location>
</feature>
<evidence type="ECO:0000256" key="27">
    <source>
        <dbReference type="SAM" id="MobiDB-lite"/>
    </source>
</evidence>
<keyword evidence="19" id="KW-0472">Membrane</keyword>
<evidence type="ECO:0000256" key="8">
    <source>
        <dbReference type="ARBA" id="ARBA00022519"/>
    </source>
</evidence>
<keyword evidence="8" id="KW-0997">Cell inner membrane</keyword>
<dbReference type="FunFam" id="1.10.3810.10:FF:000003">
    <property type="entry name" value="Penicillin-binding protein 1a"/>
    <property type="match status" value="1"/>
</dbReference>
<dbReference type="Gene3D" id="3.40.710.10">
    <property type="entry name" value="DD-peptidase/beta-lactamase superfamily"/>
    <property type="match status" value="1"/>
</dbReference>
<dbReference type="InterPro" id="IPR001264">
    <property type="entry name" value="Glyco_trans_51"/>
</dbReference>
<evidence type="ECO:0000256" key="5">
    <source>
        <dbReference type="ARBA" id="ARBA00012448"/>
    </source>
</evidence>
<evidence type="ECO:0000313" key="32">
    <source>
        <dbReference type="Proteomes" id="UP000005496"/>
    </source>
</evidence>
<dbReference type="PANTHER" id="PTHR32282:SF27">
    <property type="entry name" value="PENICILLIN-BINDING PROTEIN 1A"/>
    <property type="match status" value="1"/>
</dbReference>
<evidence type="ECO:0000256" key="17">
    <source>
        <dbReference type="ARBA" id="ARBA00022984"/>
    </source>
</evidence>
<keyword evidence="13" id="KW-0812">Transmembrane</keyword>
<evidence type="ECO:0000256" key="11">
    <source>
        <dbReference type="ARBA" id="ARBA00022676"/>
    </source>
</evidence>
<evidence type="ECO:0000256" key="1">
    <source>
        <dbReference type="ARBA" id="ARBA00004249"/>
    </source>
</evidence>
<evidence type="ECO:0000256" key="20">
    <source>
        <dbReference type="ARBA" id="ARBA00023251"/>
    </source>
</evidence>
<keyword evidence="9" id="KW-0121">Carboxypeptidase</keyword>
<evidence type="ECO:0000256" key="13">
    <source>
        <dbReference type="ARBA" id="ARBA00022692"/>
    </source>
</evidence>
<keyword evidence="12" id="KW-0808">Transferase</keyword>
<evidence type="ECO:0000256" key="7">
    <source>
        <dbReference type="ARBA" id="ARBA00022475"/>
    </source>
</evidence>
<evidence type="ECO:0000256" key="4">
    <source>
        <dbReference type="ARBA" id="ARBA00007739"/>
    </source>
</evidence>
<keyword evidence="11" id="KW-0328">Glycosyltransferase</keyword>
<dbReference type="Pfam" id="PF00912">
    <property type="entry name" value="Transgly"/>
    <property type="match status" value="1"/>
</dbReference>
<proteinExistence type="inferred from homology"/>
<dbReference type="Pfam" id="PF17092">
    <property type="entry name" value="PCB_OB"/>
    <property type="match status" value="1"/>
</dbReference>
<gene>
    <name evidence="31" type="ORF">Dthio_PD1155</name>
</gene>
<evidence type="ECO:0000256" key="18">
    <source>
        <dbReference type="ARBA" id="ARBA00022989"/>
    </source>
</evidence>
<feature type="domain" description="Penicillin-binding protein transpeptidase" evidence="28">
    <location>
        <begin position="445"/>
        <end position="682"/>
    </location>
</feature>
<dbReference type="GO" id="GO:0009252">
    <property type="term" value="P:peptidoglycan biosynthetic process"/>
    <property type="evidence" value="ECO:0007669"/>
    <property type="project" value="UniProtKB-UniPathway"/>
</dbReference>
<dbReference type="Pfam" id="PF00905">
    <property type="entry name" value="Transpeptidase"/>
    <property type="match status" value="1"/>
</dbReference>
<keyword evidence="22" id="KW-0961">Cell wall biogenesis/degradation</keyword>
<dbReference type="GO" id="GO:0046677">
    <property type="term" value="P:response to antibiotic"/>
    <property type="evidence" value="ECO:0007669"/>
    <property type="project" value="UniProtKB-KW"/>
</dbReference>
<dbReference type="OrthoDB" id="9766909at2"/>
<keyword evidence="32" id="KW-1185">Reference proteome</keyword>
<accession>D6ST00</accession>
<dbReference type="GO" id="GO:0005886">
    <property type="term" value="C:plasma membrane"/>
    <property type="evidence" value="ECO:0007669"/>
    <property type="project" value="UniProtKB-SubCell"/>
</dbReference>
<feature type="compositionally biased region" description="Basic and acidic residues" evidence="27">
    <location>
        <begin position="764"/>
        <end position="778"/>
    </location>
</feature>
<evidence type="ECO:0000256" key="16">
    <source>
        <dbReference type="ARBA" id="ARBA00022968"/>
    </source>
</evidence>
<evidence type="ECO:0000256" key="22">
    <source>
        <dbReference type="ARBA" id="ARBA00023316"/>
    </source>
</evidence>
<dbReference type="GO" id="GO:0008360">
    <property type="term" value="P:regulation of cell shape"/>
    <property type="evidence" value="ECO:0007669"/>
    <property type="project" value="UniProtKB-KW"/>
</dbReference>
<dbReference type="SUPFAM" id="SSF56601">
    <property type="entry name" value="beta-lactamase/transpeptidase-like"/>
    <property type="match status" value="1"/>
</dbReference>
<keyword evidence="18" id="KW-1133">Transmembrane helix</keyword>
<dbReference type="GO" id="GO:0006508">
    <property type="term" value="P:proteolysis"/>
    <property type="evidence" value="ECO:0007669"/>
    <property type="project" value="UniProtKB-KW"/>
</dbReference>
<dbReference type="GO" id="GO:0071555">
    <property type="term" value="P:cell wall organization"/>
    <property type="evidence" value="ECO:0007669"/>
    <property type="project" value="UniProtKB-KW"/>
</dbReference>
<evidence type="ECO:0000256" key="6">
    <source>
        <dbReference type="ARBA" id="ARBA00018638"/>
    </source>
</evidence>
<keyword evidence="21" id="KW-0511">Multifunctional enzyme</keyword>
<evidence type="ECO:0000256" key="15">
    <source>
        <dbReference type="ARBA" id="ARBA00022960"/>
    </source>
</evidence>
<comment type="similarity">
    <text evidence="4">In the N-terminal section; belongs to the glycosyltransferase 51 family.</text>
</comment>
<evidence type="ECO:0000256" key="3">
    <source>
        <dbReference type="ARBA" id="ARBA00007090"/>
    </source>
</evidence>
<dbReference type="eggNOG" id="COG5009">
    <property type="taxonomic scope" value="Bacteria"/>
</dbReference>
<dbReference type="GO" id="GO:0008955">
    <property type="term" value="F:peptidoglycan glycosyltransferase activity"/>
    <property type="evidence" value="ECO:0007669"/>
    <property type="project" value="UniProtKB-EC"/>
</dbReference>